<dbReference type="EMBL" id="WJQU01002785">
    <property type="protein sequence ID" value="KAJ6630504.1"/>
    <property type="molecule type" value="Genomic_DNA"/>
</dbReference>
<dbReference type="AlphaFoldDB" id="A0A9Q0MN20"/>
<accession>A0A9Q0MN20</accession>
<sequence length="119" mass="13743">MISRKTRVSVEEFSSSLQANEIETSLKKLRQSLLSFIRLEWYLKKKKCHTPILLEEPNAMKSRRVAKIIERQGTIETGACLEDKIPLLAVLKYFYTRNLHVNGLDTVVIAKSILIVDKR</sequence>
<dbReference type="Proteomes" id="UP001151699">
    <property type="component" value="Unassembled WGS sequence"/>
</dbReference>
<evidence type="ECO:0000313" key="2">
    <source>
        <dbReference type="Proteomes" id="UP001151699"/>
    </source>
</evidence>
<evidence type="ECO:0000313" key="1">
    <source>
        <dbReference type="EMBL" id="KAJ6630504.1"/>
    </source>
</evidence>
<proteinExistence type="predicted"/>
<reference evidence="1" key="1">
    <citation type="submission" date="2022-07" db="EMBL/GenBank/DDBJ databases">
        <authorList>
            <person name="Trinca V."/>
            <person name="Uliana J.V.C."/>
            <person name="Torres T.T."/>
            <person name="Ward R.J."/>
            <person name="Monesi N."/>
        </authorList>
    </citation>
    <scope>NUCLEOTIDE SEQUENCE</scope>
    <source>
        <strain evidence="1">HSMRA1968</strain>
        <tissue evidence="1">Whole embryos</tissue>
    </source>
</reference>
<protein>
    <submittedName>
        <fullName evidence="1">Uncharacterized protein</fullName>
    </submittedName>
</protein>
<comment type="caution">
    <text evidence="1">The sequence shown here is derived from an EMBL/GenBank/DDBJ whole genome shotgun (WGS) entry which is preliminary data.</text>
</comment>
<organism evidence="1 2">
    <name type="scientific">Pseudolycoriella hygida</name>
    <dbReference type="NCBI Taxonomy" id="35572"/>
    <lineage>
        <taxon>Eukaryota</taxon>
        <taxon>Metazoa</taxon>
        <taxon>Ecdysozoa</taxon>
        <taxon>Arthropoda</taxon>
        <taxon>Hexapoda</taxon>
        <taxon>Insecta</taxon>
        <taxon>Pterygota</taxon>
        <taxon>Neoptera</taxon>
        <taxon>Endopterygota</taxon>
        <taxon>Diptera</taxon>
        <taxon>Nematocera</taxon>
        <taxon>Sciaroidea</taxon>
        <taxon>Sciaridae</taxon>
        <taxon>Pseudolycoriella</taxon>
    </lineage>
</organism>
<gene>
    <name evidence="1" type="ORF">Bhyg_16358</name>
</gene>
<name>A0A9Q0MN20_9DIPT</name>
<keyword evidence="2" id="KW-1185">Reference proteome</keyword>